<feature type="region of interest" description="Disordered" evidence="1">
    <location>
        <begin position="327"/>
        <end position="347"/>
    </location>
</feature>
<organism evidence="2 3">
    <name type="scientific">Actinomadura namibiensis</name>
    <dbReference type="NCBI Taxonomy" id="182080"/>
    <lineage>
        <taxon>Bacteria</taxon>
        <taxon>Bacillati</taxon>
        <taxon>Actinomycetota</taxon>
        <taxon>Actinomycetes</taxon>
        <taxon>Streptosporangiales</taxon>
        <taxon>Thermomonosporaceae</taxon>
        <taxon>Actinomadura</taxon>
    </lineage>
</organism>
<dbReference type="EMBL" id="JACJIA010000008">
    <property type="protein sequence ID" value="MBA8953931.1"/>
    <property type="molecule type" value="Genomic_DNA"/>
</dbReference>
<evidence type="ECO:0000313" key="3">
    <source>
        <dbReference type="Proteomes" id="UP000572680"/>
    </source>
</evidence>
<protein>
    <submittedName>
        <fullName evidence="2">Uncharacterized protein</fullName>
    </submittedName>
</protein>
<feature type="compositionally biased region" description="Basic and acidic residues" evidence="1">
    <location>
        <begin position="337"/>
        <end position="347"/>
    </location>
</feature>
<reference evidence="2 3" key="1">
    <citation type="submission" date="2020-08" db="EMBL/GenBank/DDBJ databases">
        <title>Genomic Encyclopedia of Type Strains, Phase IV (KMG-IV): sequencing the most valuable type-strain genomes for metagenomic binning, comparative biology and taxonomic classification.</title>
        <authorList>
            <person name="Goeker M."/>
        </authorList>
    </citation>
    <scope>NUCLEOTIDE SEQUENCE [LARGE SCALE GENOMIC DNA]</scope>
    <source>
        <strain evidence="2 3">DSM 44197</strain>
    </source>
</reference>
<proteinExistence type="predicted"/>
<accession>A0A7W3LTB5</accession>
<name>A0A7W3LTB5_ACTNM</name>
<sequence>MSSSYRPALNGVPRYTSWDKVPAYLYTRTELGKLTPPRKPAPGAVPAAQVLYHGNCYAPLFTLAATVPKRPVSAAQRAALNRARELQHVCRLCARREDEPLGKGRTCDRCRAVQGVFRRHHQDAIDQAVHHVGQLRDGQAVLLMVDDTGDPHRLAVAGRGIAFTTTLTPTPYTVPGQAPAEDALRALRMVAARLESWGNPTPTLLCWETSWQVREGLLRLLVPELPFPCYGDGPYEEVSALREAALSEARRRAGNLPWLTGYNNVVDLQGLYGAWYGQPMHGESDPAYFHPDRTLPLPGAIGHPLHDVAALADALLAVACNDRPTSPVAPWNTHPDAIADLHKDGDG</sequence>
<dbReference type="AlphaFoldDB" id="A0A7W3LTB5"/>
<dbReference type="RefSeq" id="WP_182846094.1">
    <property type="nucleotide sequence ID" value="NZ_BAAALP010000001.1"/>
</dbReference>
<dbReference type="Proteomes" id="UP000572680">
    <property type="component" value="Unassembled WGS sequence"/>
</dbReference>
<keyword evidence="3" id="KW-1185">Reference proteome</keyword>
<evidence type="ECO:0000313" key="2">
    <source>
        <dbReference type="EMBL" id="MBA8953931.1"/>
    </source>
</evidence>
<comment type="caution">
    <text evidence="2">The sequence shown here is derived from an EMBL/GenBank/DDBJ whole genome shotgun (WGS) entry which is preliminary data.</text>
</comment>
<evidence type="ECO:0000256" key="1">
    <source>
        <dbReference type="SAM" id="MobiDB-lite"/>
    </source>
</evidence>
<gene>
    <name evidence="2" type="ORF">HNR61_005585</name>
</gene>